<evidence type="ECO:0000313" key="3">
    <source>
        <dbReference type="Proteomes" id="UP000256269"/>
    </source>
</evidence>
<protein>
    <submittedName>
        <fullName evidence="2">Uncharacterized protein</fullName>
    </submittedName>
</protein>
<reference evidence="2 3" key="1">
    <citation type="submission" date="2018-08" db="EMBL/GenBank/DDBJ databases">
        <title>Genomic Encyclopedia of Archaeal and Bacterial Type Strains, Phase II (KMG-II): from individual species to whole genera.</title>
        <authorList>
            <person name="Goeker M."/>
        </authorList>
    </citation>
    <scope>NUCLEOTIDE SEQUENCE [LARGE SCALE GENOMIC DNA]</scope>
    <source>
        <strain evidence="2 3">DSM 45791</strain>
    </source>
</reference>
<keyword evidence="1" id="KW-0812">Transmembrane</keyword>
<dbReference type="EMBL" id="QUNO01000013">
    <property type="protein sequence ID" value="REH39452.1"/>
    <property type="molecule type" value="Genomic_DNA"/>
</dbReference>
<feature type="transmembrane region" description="Helical" evidence="1">
    <location>
        <begin position="89"/>
        <end position="107"/>
    </location>
</feature>
<keyword evidence="1" id="KW-0472">Membrane</keyword>
<evidence type="ECO:0000256" key="1">
    <source>
        <dbReference type="SAM" id="Phobius"/>
    </source>
</evidence>
<gene>
    <name evidence="2" type="ORF">BCF44_113307</name>
</gene>
<keyword evidence="3" id="KW-1185">Reference proteome</keyword>
<organism evidence="2 3">
    <name type="scientific">Kutzneria buriramensis</name>
    <dbReference type="NCBI Taxonomy" id="1045776"/>
    <lineage>
        <taxon>Bacteria</taxon>
        <taxon>Bacillati</taxon>
        <taxon>Actinomycetota</taxon>
        <taxon>Actinomycetes</taxon>
        <taxon>Pseudonocardiales</taxon>
        <taxon>Pseudonocardiaceae</taxon>
        <taxon>Kutzneria</taxon>
    </lineage>
</organism>
<feature type="transmembrane region" description="Helical" evidence="1">
    <location>
        <begin position="60"/>
        <end position="82"/>
    </location>
</feature>
<dbReference type="AlphaFoldDB" id="A0A3E0H7P9"/>
<feature type="transmembrane region" description="Helical" evidence="1">
    <location>
        <begin position="12"/>
        <end position="32"/>
    </location>
</feature>
<evidence type="ECO:0000313" key="2">
    <source>
        <dbReference type="EMBL" id="REH39452.1"/>
    </source>
</evidence>
<comment type="caution">
    <text evidence="2">The sequence shown here is derived from an EMBL/GenBank/DDBJ whole genome shotgun (WGS) entry which is preliminary data.</text>
</comment>
<dbReference type="Proteomes" id="UP000256269">
    <property type="component" value="Unassembled WGS sequence"/>
</dbReference>
<accession>A0A3E0H7P9</accession>
<dbReference type="RefSeq" id="WP_147328749.1">
    <property type="nucleotide sequence ID" value="NZ_CP144375.1"/>
</dbReference>
<name>A0A3E0H7P9_9PSEU</name>
<proteinExistence type="predicted"/>
<keyword evidence="1" id="KW-1133">Transmembrane helix</keyword>
<sequence length="153" mass="16528">MPATIVWTRRLFIAAAALDFLALLAFLAVYLFSRATIVEWVTTSPAFAAQARHDGVDATVTYATVSVSVVHLVITVLFLWLAFALRRRILATVLLVVTTIVDAFVATTPVGGVVQQVVMAVAVLVKVAALVLLWRSPRHRKDLAPSESSSLGE</sequence>
<feature type="transmembrane region" description="Helical" evidence="1">
    <location>
        <begin position="113"/>
        <end position="134"/>
    </location>
</feature>